<organism evidence="2">
    <name type="scientific">Arion vulgaris</name>
    <dbReference type="NCBI Taxonomy" id="1028688"/>
    <lineage>
        <taxon>Eukaryota</taxon>
        <taxon>Metazoa</taxon>
        <taxon>Spiralia</taxon>
        <taxon>Lophotrochozoa</taxon>
        <taxon>Mollusca</taxon>
        <taxon>Gastropoda</taxon>
        <taxon>Heterobranchia</taxon>
        <taxon>Euthyneura</taxon>
        <taxon>Panpulmonata</taxon>
        <taxon>Eupulmonata</taxon>
        <taxon>Stylommatophora</taxon>
        <taxon>Helicina</taxon>
        <taxon>Arionoidea</taxon>
        <taxon>Arionidae</taxon>
        <taxon>Arion</taxon>
    </lineage>
</organism>
<name>A0A0B6Y555_9EUPU</name>
<dbReference type="EMBL" id="HACG01004076">
    <property type="protein sequence ID" value="CEK50941.1"/>
    <property type="molecule type" value="Transcribed_RNA"/>
</dbReference>
<keyword evidence="1" id="KW-0812">Transmembrane</keyword>
<protein>
    <submittedName>
        <fullName evidence="2">Uncharacterized protein</fullName>
    </submittedName>
</protein>
<keyword evidence="1" id="KW-0472">Membrane</keyword>
<gene>
    <name evidence="2" type="primary">ORF12055</name>
</gene>
<evidence type="ECO:0000313" key="2">
    <source>
        <dbReference type="EMBL" id="CEK50941.1"/>
    </source>
</evidence>
<feature type="transmembrane region" description="Helical" evidence="1">
    <location>
        <begin position="12"/>
        <end position="30"/>
    </location>
</feature>
<feature type="non-terminal residue" evidence="2">
    <location>
        <position position="79"/>
    </location>
</feature>
<proteinExistence type="predicted"/>
<sequence>MQRICLSTKPIIVISNVQVCCCLFLMLLIWEVGSESTLYRVFLNSYGFCGDHISFQVKPDQGYIVRADVSPNTDTTSFR</sequence>
<accession>A0A0B6Y555</accession>
<dbReference type="AlphaFoldDB" id="A0A0B6Y555"/>
<evidence type="ECO:0000256" key="1">
    <source>
        <dbReference type="SAM" id="Phobius"/>
    </source>
</evidence>
<reference evidence="2" key="1">
    <citation type="submission" date="2014-12" db="EMBL/GenBank/DDBJ databases">
        <title>Insight into the proteome of Arion vulgaris.</title>
        <authorList>
            <person name="Aradska J."/>
            <person name="Bulat T."/>
            <person name="Smidak R."/>
            <person name="Sarate P."/>
            <person name="Gangsoo J."/>
            <person name="Sialana F."/>
            <person name="Bilban M."/>
            <person name="Lubec G."/>
        </authorList>
    </citation>
    <scope>NUCLEOTIDE SEQUENCE</scope>
    <source>
        <tissue evidence="2">Skin</tissue>
    </source>
</reference>
<keyword evidence="1" id="KW-1133">Transmembrane helix</keyword>